<dbReference type="EMBL" id="LAZR01000873">
    <property type="protein sequence ID" value="KKN55746.1"/>
    <property type="molecule type" value="Genomic_DNA"/>
</dbReference>
<reference evidence="1" key="1">
    <citation type="journal article" date="2015" name="Nature">
        <title>Complex archaea that bridge the gap between prokaryotes and eukaryotes.</title>
        <authorList>
            <person name="Spang A."/>
            <person name="Saw J.H."/>
            <person name="Jorgensen S.L."/>
            <person name="Zaremba-Niedzwiedzka K."/>
            <person name="Martijn J."/>
            <person name="Lind A.E."/>
            <person name="van Eijk R."/>
            <person name="Schleper C."/>
            <person name="Guy L."/>
            <person name="Ettema T.J."/>
        </authorList>
    </citation>
    <scope>NUCLEOTIDE SEQUENCE</scope>
</reference>
<proteinExistence type="predicted"/>
<name>A0A0F9U345_9ZZZZ</name>
<protein>
    <submittedName>
        <fullName evidence="1">Uncharacterized protein</fullName>
    </submittedName>
</protein>
<accession>A0A0F9U345</accession>
<feature type="non-terminal residue" evidence="1">
    <location>
        <position position="146"/>
    </location>
</feature>
<evidence type="ECO:0000313" key="1">
    <source>
        <dbReference type="EMBL" id="KKN55746.1"/>
    </source>
</evidence>
<organism evidence="1">
    <name type="scientific">marine sediment metagenome</name>
    <dbReference type="NCBI Taxonomy" id="412755"/>
    <lineage>
        <taxon>unclassified sequences</taxon>
        <taxon>metagenomes</taxon>
        <taxon>ecological metagenomes</taxon>
    </lineage>
</organism>
<comment type="caution">
    <text evidence="1">The sequence shown here is derived from an EMBL/GenBank/DDBJ whole genome shotgun (WGS) entry which is preliminary data.</text>
</comment>
<dbReference type="AlphaFoldDB" id="A0A0F9U345"/>
<sequence>MPAPIVYPMYLGDFSVDGTVYIYWNTFDSSNASVTMTGLLATDIEIYKNGGMTQRSSDSGYTLLDADGTDLDGATGFHGVSIDLSDDTDTGFFARGNEYLILVNAVTVDGQTVILATSSISIENRAGKNGVGDFAVTLTIGTTGGT</sequence>
<gene>
    <name evidence="1" type="ORF">LCGC14_0578950</name>
</gene>